<keyword evidence="1" id="KW-0472">Membrane</keyword>
<dbReference type="STRING" id="3469.A0A4Y7KUC2"/>
<organism evidence="2 3">
    <name type="scientific">Papaver somniferum</name>
    <name type="common">Opium poppy</name>
    <dbReference type="NCBI Taxonomy" id="3469"/>
    <lineage>
        <taxon>Eukaryota</taxon>
        <taxon>Viridiplantae</taxon>
        <taxon>Streptophyta</taxon>
        <taxon>Embryophyta</taxon>
        <taxon>Tracheophyta</taxon>
        <taxon>Spermatophyta</taxon>
        <taxon>Magnoliopsida</taxon>
        <taxon>Ranunculales</taxon>
        <taxon>Papaveraceae</taxon>
        <taxon>Papaveroideae</taxon>
        <taxon>Papaver</taxon>
    </lineage>
</organism>
<feature type="transmembrane region" description="Helical" evidence="1">
    <location>
        <begin position="183"/>
        <end position="209"/>
    </location>
</feature>
<dbReference type="Proteomes" id="UP000316621">
    <property type="component" value="Chromosome 9"/>
</dbReference>
<dbReference type="Gramene" id="RZC76934">
    <property type="protein sequence ID" value="RZC76934"/>
    <property type="gene ID" value="C5167_001073"/>
</dbReference>
<proteinExistence type="predicted"/>
<evidence type="ECO:0000313" key="3">
    <source>
        <dbReference type="Proteomes" id="UP000316621"/>
    </source>
</evidence>
<dbReference type="EMBL" id="CM010723">
    <property type="protein sequence ID" value="RZC76934.1"/>
    <property type="molecule type" value="Genomic_DNA"/>
</dbReference>
<keyword evidence="1" id="KW-1133">Transmembrane helix</keyword>
<protein>
    <submittedName>
        <fullName evidence="2">Uncharacterized protein</fullName>
    </submittedName>
</protein>
<dbReference type="SUPFAM" id="SSF56655">
    <property type="entry name" value="Carbohydrate phosphatase"/>
    <property type="match status" value="1"/>
</dbReference>
<sequence>MASVSIPGQGEGSVKETNLVNETVRFAMEYTDASPIGKRVSWQFFSLEMSMGEKSNNAAGLLPNPVADPQTGMRGKLHLINKLHTTHSWAFLEVNVIPQYNQLSTDMEALQNLTAECDLDSKQGSDYGEKEVVEGNVLMLEWLDGWFLCVSVLAVVLLYLEGSDYGEKEVVEGNVLMLEWLDGWFLCVSVLAVVLLYLEVSCWLCCLYAHLNFMSRLNFVGGPMCWNTRTFSASADGEAFCNGQTSHVSETDRVDRSLLVTEFGYEHDDAWATNIYLNNLLISAGSTVPQVLHGTPDKPLPTAASWKAAAGHISSLSSLSNLYRTC</sequence>
<gene>
    <name evidence="2" type="ORF">C5167_001073</name>
</gene>
<reference evidence="2 3" key="1">
    <citation type="journal article" date="2018" name="Science">
        <title>The opium poppy genome and morphinan production.</title>
        <authorList>
            <person name="Guo L."/>
            <person name="Winzer T."/>
            <person name="Yang X."/>
            <person name="Li Y."/>
            <person name="Ning Z."/>
            <person name="He Z."/>
            <person name="Teodor R."/>
            <person name="Lu Y."/>
            <person name="Bowser T.A."/>
            <person name="Graham I.A."/>
            <person name="Ye K."/>
        </authorList>
    </citation>
    <scope>NUCLEOTIDE SEQUENCE [LARGE SCALE GENOMIC DNA]</scope>
    <source>
        <strain evidence="3">cv. HN1</strain>
        <tissue evidence="2">Leaves</tissue>
    </source>
</reference>
<feature type="transmembrane region" description="Helical" evidence="1">
    <location>
        <begin position="142"/>
        <end position="160"/>
    </location>
</feature>
<evidence type="ECO:0000256" key="1">
    <source>
        <dbReference type="SAM" id="Phobius"/>
    </source>
</evidence>
<name>A0A4Y7KUC2_PAPSO</name>
<evidence type="ECO:0000313" key="2">
    <source>
        <dbReference type="EMBL" id="RZC76934.1"/>
    </source>
</evidence>
<keyword evidence="3" id="KW-1185">Reference proteome</keyword>
<accession>A0A4Y7KUC2</accession>
<dbReference type="AlphaFoldDB" id="A0A4Y7KUC2"/>
<keyword evidence="1" id="KW-0812">Transmembrane</keyword>